<accession>A0A517ZKG3</accession>
<proteinExistence type="predicted"/>
<keyword evidence="3" id="KW-1185">Reference proteome</keyword>
<name>A0A517ZKG3_9PLAN</name>
<organism evidence="2 3">
    <name type="scientific">Symmachiella dynata</name>
    <dbReference type="NCBI Taxonomy" id="2527995"/>
    <lineage>
        <taxon>Bacteria</taxon>
        <taxon>Pseudomonadati</taxon>
        <taxon>Planctomycetota</taxon>
        <taxon>Planctomycetia</taxon>
        <taxon>Planctomycetales</taxon>
        <taxon>Planctomycetaceae</taxon>
        <taxon>Symmachiella</taxon>
    </lineage>
</organism>
<protein>
    <submittedName>
        <fullName evidence="2">Uncharacterized protein</fullName>
    </submittedName>
</protein>
<gene>
    <name evidence="2" type="ORF">Mal52_13720</name>
</gene>
<dbReference type="KEGG" id="sdyn:Mal52_13720"/>
<dbReference type="Proteomes" id="UP000319383">
    <property type="component" value="Chromosome"/>
</dbReference>
<evidence type="ECO:0000313" key="3">
    <source>
        <dbReference type="Proteomes" id="UP000319383"/>
    </source>
</evidence>
<feature type="region of interest" description="Disordered" evidence="1">
    <location>
        <begin position="56"/>
        <end position="77"/>
    </location>
</feature>
<dbReference type="AlphaFoldDB" id="A0A517ZKG3"/>
<dbReference type="RefSeq" id="WP_145374900.1">
    <property type="nucleotide sequence ID" value="NZ_CP036276.1"/>
</dbReference>
<evidence type="ECO:0000256" key="1">
    <source>
        <dbReference type="SAM" id="MobiDB-lite"/>
    </source>
</evidence>
<dbReference type="EMBL" id="CP036276">
    <property type="protein sequence ID" value="QDU42903.1"/>
    <property type="molecule type" value="Genomic_DNA"/>
</dbReference>
<evidence type="ECO:0000313" key="2">
    <source>
        <dbReference type="EMBL" id="QDU42903.1"/>
    </source>
</evidence>
<feature type="compositionally biased region" description="Polar residues" evidence="1">
    <location>
        <begin position="58"/>
        <end position="67"/>
    </location>
</feature>
<sequence>MKIEILGREASGTCDVTQKKDTLVYVIRVGGPDGVEKRVCKSRLIEVIDWNCDLPESSPATAKQPQPSREPCGAKGN</sequence>
<reference evidence="2 3" key="1">
    <citation type="submission" date="2019-02" db="EMBL/GenBank/DDBJ databases">
        <title>Deep-cultivation of Planctomycetes and their phenomic and genomic characterization uncovers novel biology.</title>
        <authorList>
            <person name="Wiegand S."/>
            <person name="Jogler M."/>
            <person name="Boedeker C."/>
            <person name="Pinto D."/>
            <person name="Vollmers J."/>
            <person name="Rivas-Marin E."/>
            <person name="Kohn T."/>
            <person name="Peeters S.H."/>
            <person name="Heuer A."/>
            <person name="Rast P."/>
            <person name="Oberbeckmann S."/>
            <person name="Bunk B."/>
            <person name="Jeske O."/>
            <person name="Meyerdierks A."/>
            <person name="Storesund J.E."/>
            <person name="Kallscheuer N."/>
            <person name="Luecker S."/>
            <person name="Lage O.M."/>
            <person name="Pohl T."/>
            <person name="Merkel B.J."/>
            <person name="Hornburger P."/>
            <person name="Mueller R.-W."/>
            <person name="Bruemmer F."/>
            <person name="Labrenz M."/>
            <person name="Spormann A.M."/>
            <person name="Op den Camp H."/>
            <person name="Overmann J."/>
            <person name="Amann R."/>
            <person name="Jetten M.S.M."/>
            <person name="Mascher T."/>
            <person name="Medema M.H."/>
            <person name="Devos D.P."/>
            <person name="Kaster A.-K."/>
            <person name="Ovreas L."/>
            <person name="Rohde M."/>
            <person name="Galperin M.Y."/>
            <person name="Jogler C."/>
        </authorList>
    </citation>
    <scope>NUCLEOTIDE SEQUENCE [LARGE SCALE GENOMIC DNA]</scope>
    <source>
        <strain evidence="2 3">Mal52</strain>
    </source>
</reference>